<dbReference type="EMBL" id="CP002862">
    <property type="protein sequence ID" value="AEI52156.1"/>
    <property type="molecule type" value="Genomic_DNA"/>
</dbReference>
<geneLocation type="plasmid" evidence="1 2">
    <name>pRUNSL03</name>
</geneLocation>
<reference evidence="1 2" key="2">
    <citation type="journal article" date="2012" name="Stand. Genomic Sci.">
        <title>Complete genome sequence of the aquatic bacterium Runella slithyformis type strain (LSU 4(T)).</title>
        <authorList>
            <person name="Copeland A."/>
            <person name="Zhang X."/>
            <person name="Misra M."/>
            <person name="Lapidus A."/>
            <person name="Nolan M."/>
            <person name="Lucas S."/>
            <person name="Deshpande S."/>
            <person name="Cheng J.F."/>
            <person name="Tapia R."/>
            <person name="Goodwin L.A."/>
            <person name="Pitluck S."/>
            <person name="Liolios K."/>
            <person name="Pagani I."/>
            <person name="Ivanova N."/>
            <person name="Mikhailova N."/>
            <person name="Pati A."/>
            <person name="Chen A."/>
            <person name="Palaniappan K."/>
            <person name="Land M."/>
            <person name="Hauser L."/>
            <person name="Pan C."/>
            <person name="Jeffries C.D."/>
            <person name="Detter J.C."/>
            <person name="Brambilla E.M."/>
            <person name="Rohde M."/>
            <person name="Djao O.D."/>
            <person name="Goker M."/>
            <person name="Sikorski J."/>
            <person name="Tindall B.J."/>
            <person name="Woyke T."/>
            <person name="Bristow J."/>
            <person name="Eisen J.A."/>
            <person name="Markowitz V."/>
            <person name="Hugenholtz P."/>
            <person name="Kyrpides N.C."/>
            <person name="Klenk H.P."/>
            <person name="Mavromatis K."/>
        </authorList>
    </citation>
    <scope>NUCLEOTIDE SEQUENCE [LARGE SCALE GENOMIC DNA]</scope>
    <source>
        <strain evidence="2">ATCC 29530 / DSM 19594 / LMG 11500 / NCIMB 11436 / LSU 4</strain>
    </source>
</reference>
<proteinExistence type="predicted"/>
<dbReference type="Pfam" id="PF02810">
    <property type="entry name" value="SEC-C"/>
    <property type="match status" value="1"/>
</dbReference>
<accession>A0A7U3ZRR3</accession>
<dbReference type="Proteomes" id="UP000000493">
    <property type="component" value="Plasmid pRUNSL03"/>
</dbReference>
<sequence>MLNLGNVDKLKKDIALTLEQYPKLELVEYEGKFPCLKGRIDIVNEGEVLEKFDVIIQYTEDFPYVYPKAYEVSGRFPIGDSGLHINYDGTLCLNVEQDESIQARNGISTLDFIKKVLIPNLAWRICRLEELTSDLQEHRHGVQGIIDSYAEKLRTSDVRKILILIGHAAINDLPDRNDICLCGSEKKYKLCHYTAIESIKLIKRDVLIKHFRDIKETLDE</sequence>
<dbReference type="InterPro" id="IPR016135">
    <property type="entry name" value="UBQ-conjugating_enzyme/RWD"/>
</dbReference>
<dbReference type="SUPFAM" id="SSF54495">
    <property type="entry name" value="UBC-like"/>
    <property type="match status" value="1"/>
</dbReference>
<protein>
    <submittedName>
        <fullName evidence="1">SEC-C motif domain protein</fullName>
    </submittedName>
</protein>
<dbReference type="AlphaFoldDB" id="A0A7U3ZRR3"/>
<dbReference type="SUPFAM" id="SSF103642">
    <property type="entry name" value="Sec-C motif"/>
    <property type="match status" value="1"/>
</dbReference>
<evidence type="ECO:0000313" key="2">
    <source>
        <dbReference type="Proteomes" id="UP000000493"/>
    </source>
</evidence>
<dbReference type="Gene3D" id="3.10.450.50">
    <property type="match status" value="1"/>
</dbReference>
<dbReference type="KEGG" id="rsi:Runsl_5860"/>
<dbReference type="InterPro" id="IPR004027">
    <property type="entry name" value="SEC_C_motif"/>
</dbReference>
<evidence type="ECO:0000313" key="1">
    <source>
        <dbReference type="EMBL" id="AEI52156.1"/>
    </source>
</evidence>
<organism evidence="1 2">
    <name type="scientific">Runella slithyformis (strain ATCC 29530 / DSM 19594 / LMG 11500 / NCIMB 11436 / LSU 4)</name>
    <dbReference type="NCBI Taxonomy" id="761193"/>
    <lineage>
        <taxon>Bacteria</taxon>
        <taxon>Pseudomonadati</taxon>
        <taxon>Bacteroidota</taxon>
        <taxon>Cytophagia</taxon>
        <taxon>Cytophagales</taxon>
        <taxon>Spirosomataceae</taxon>
        <taxon>Runella</taxon>
    </lineage>
</organism>
<gene>
    <name evidence="1" type="ordered locus">Runsl_5860</name>
</gene>
<name>A0A7U3ZRR3_RUNSL</name>
<keyword evidence="2" id="KW-1185">Reference proteome</keyword>
<reference evidence="2" key="1">
    <citation type="submission" date="2011-06" db="EMBL/GenBank/DDBJ databases">
        <title>The complete genome of plasmid 3 of Runella slithyformis DSM 19594.</title>
        <authorList>
            <consortium name="US DOE Joint Genome Institute (JGI-PGF)"/>
            <person name="Lucas S."/>
            <person name="Han J."/>
            <person name="Lapidus A."/>
            <person name="Bruce D."/>
            <person name="Goodwin L."/>
            <person name="Pitluck S."/>
            <person name="Peters L."/>
            <person name="Kyrpides N."/>
            <person name="Mavromatis K."/>
            <person name="Ivanova N."/>
            <person name="Ovchinnikova G."/>
            <person name="Zhang X."/>
            <person name="Misra M."/>
            <person name="Detter J.C."/>
            <person name="Tapia R."/>
            <person name="Han C."/>
            <person name="Land M."/>
            <person name="Hauser L."/>
            <person name="Markowitz V."/>
            <person name="Cheng J.-F."/>
            <person name="Hugenholtz P."/>
            <person name="Woyke T."/>
            <person name="Wu D."/>
            <person name="Tindall B."/>
            <person name="Faehrich R."/>
            <person name="Brambilla E."/>
            <person name="Klenk H.-P."/>
            <person name="Eisen J.A."/>
        </authorList>
    </citation>
    <scope>NUCLEOTIDE SEQUENCE [LARGE SCALE GENOMIC DNA]</scope>
    <source>
        <strain evidence="2">ATCC 29530 / DSM 19594 / LMG 11500 / NCIMB 11436 / LSU 4</strain>
        <plasmid evidence="2">pRUNSL03</plasmid>
    </source>
</reference>
<keyword evidence="1" id="KW-0614">Plasmid</keyword>